<proteinExistence type="predicted"/>
<reference evidence="1" key="1">
    <citation type="submission" date="2022-07" db="EMBL/GenBank/DDBJ databases">
        <title>Phylogenomic reconstructions and comparative analyses of Kickxellomycotina fungi.</title>
        <authorList>
            <person name="Reynolds N.K."/>
            <person name="Stajich J.E."/>
            <person name="Barry K."/>
            <person name="Grigoriev I.V."/>
            <person name="Crous P."/>
            <person name="Smith M.E."/>
        </authorList>
    </citation>
    <scope>NUCLEOTIDE SEQUENCE</scope>
    <source>
        <strain evidence="1">CBS 190363</strain>
    </source>
</reference>
<dbReference type="EMBL" id="JANBVB010002165">
    <property type="protein sequence ID" value="KAJ2887725.1"/>
    <property type="molecule type" value="Genomic_DNA"/>
</dbReference>
<organism evidence="1 2">
    <name type="scientific">Coemansia aciculifera</name>
    <dbReference type="NCBI Taxonomy" id="417176"/>
    <lineage>
        <taxon>Eukaryota</taxon>
        <taxon>Fungi</taxon>
        <taxon>Fungi incertae sedis</taxon>
        <taxon>Zoopagomycota</taxon>
        <taxon>Kickxellomycotina</taxon>
        <taxon>Kickxellomycetes</taxon>
        <taxon>Kickxellales</taxon>
        <taxon>Kickxellaceae</taxon>
        <taxon>Coemansia</taxon>
    </lineage>
</organism>
<evidence type="ECO:0000313" key="2">
    <source>
        <dbReference type="Proteomes" id="UP001139981"/>
    </source>
</evidence>
<feature type="non-terminal residue" evidence="1">
    <location>
        <position position="168"/>
    </location>
</feature>
<accession>A0ACC1LWT1</accession>
<gene>
    <name evidence="1" type="ORF">IWW38_005077</name>
</gene>
<name>A0ACC1LWT1_9FUNG</name>
<dbReference type="Proteomes" id="UP001139981">
    <property type="component" value="Unassembled WGS sequence"/>
</dbReference>
<keyword evidence="2" id="KW-1185">Reference proteome</keyword>
<protein>
    <submittedName>
        <fullName evidence="1">Uncharacterized protein</fullName>
    </submittedName>
</protein>
<sequence length="168" mass="18682">MWQHDWALDQVGNSGSTDQPGSSSSANDLRVYEYQTGRLRAGYQRMTALKTQIRARQELVAEAQRRRDDMAKSLAQRRAELQELKQGEAAQAERTVGQAKAAQSKRAAQVAKVSSTLRKDRGILANALCQVVGLQTTGAAAVVQSHGEDEDEDEEVFFLNMDMDDRKR</sequence>
<comment type="caution">
    <text evidence="1">The sequence shown here is derived from an EMBL/GenBank/DDBJ whole genome shotgun (WGS) entry which is preliminary data.</text>
</comment>
<evidence type="ECO:0000313" key="1">
    <source>
        <dbReference type="EMBL" id="KAJ2887725.1"/>
    </source>
</evidence>